<keyword evidence="1" id="KW-0145">Chemotaxis</keyword>
<evidence type="ECO:0000259" key="3">
    <source>
        <dbReference type="Pfam" id="PF04509"/>
    </source>
</evidence>
<dbReference type="GO" id="GO:0016787">
    <property type="term" value="F:hydrolase activity"/>
    <property type="evidence" value="ECO:0007669"/>
    <property type="project" value="UniProtKB-KW"/>
</dbReference>
<keyword evidence="2" id="KW-0378">Hydrolase</keyword>
<feature type="domain" description="CheC-like protein" evidence="3">
    <location>
        <begin position="11"/>
        <end position="35"/>
    </location>
</feature>
<dbReference type="STRING" id="487685.SAMN04488696_0094"/>
<organism evidence="5 6">
    <name type="scientific">Methanolobus profundi</name>
    <dbReference type="NCBI Taxonomy" id="487685"/>
    <lineage>
        <taxon>Archaea</taxon>
        <taxon>Methanobacteriati</taxon>
        <taxon>Methanobacteriota</taxon>
        <taxon>Stenosarchaea group</taxon>
        <taxon>Methanomicrobia</taxon>
        <taxon>Methanosarcinales</taxon>
        <taxon>Methanosarcinaceae</taxon>
        <taxon>Methanolobus</taxon>
    </lineage>
</organism>
<evidence type="ECO:0000256" key="1">
    <source>
        <dbReference type="ARBA" id="ARBA00022500"/>
    </source>
</evidence>
<dbReference type="AlphaFoldDB" id="A0A1I4NJI1"/>
<dbReference type="RefSeq" id="WP_091931672.1">
    <property type="nucleotide sequence ID" value="NZ_FOUJ01000001.1"/>
</dbReference>
<protein>
    <submittedName>
        <fullName evidence="5">Chemotaxis protein CheC</fullName>
    </submittedName>
</protein>
<dbReference type="Pfam" id="PF04509">
    <property type="entry name" value="CheC"/>
    <property type="match status" value="1"/>
</dbReference>
<dbReference type="PANTHER" id="PTHR43693">
    <property type="entry name" value="PROTEIN PHOSPHATASE CHEZ"/>
    <property type="match status" value="1"/>
</dbReference>
<dbReference type="OrthoDB" id="124850at2157"/>
<gene>
    <name evidence="5" type="ORF">SAMN04488696_0094</name>
</gene>
<dbReference type="InterPro" id="IPR028976">
    <property type="entry name" value="CheC-like_sf"/>
</dbReference>
<dbReference type="Pfam" id="PF13690">
    <property type="entry name" value="CheX"/>
    <property type="match status" value="1"/>
</dbReference>
<accession>A0A1I4NJI1</accession>
<dbReference type="CDD" id="cd17909">
    <property type="entry name" value="CheC_ClassI"/>
    <property type="match status" value="1"/>
</dbReference>
<feature type="domain" description="Chemotaxis phosphatase CheX-like" evidence="4">
    <location>
        <begin position="60"/>
        <end position="145"/>
    </location>
</feature>
<dbReference type="Gene3D" id="3.40.1550.10">
    <property type="entry name" value="CheC-like"/>
    <property type="match status" value="1"/>
</dbReference>
<dbReference type="EMBL" id="FOUJ01000001">
    <property type="protein sequence ID" value="SFM15674.1"/>
    <property type="molecule type" value="Genomic_DNA"/>
</dbReference>
<dbReference type="SUPFAM" id="SSF103039">
    <property type="entry name" value="CheC-like"/>
    <property type="match status" value="1"/>
</dbReference>
<keyword evidence="6" id="KW-1185">Reference proteome</keyword>
<sequence>MNIVLDKFYYDALNEVGNIGMGNATTALSQLVDQSIKVSSSSLTLLDSKDITTKEDTDRVGAIVRVMGDMNGGFILIVRKQHSEILAEMLLKDTDQEDDEYLKTSAFVEVANILAGSYYNALSKFLNLSIIPSIPKISEGSPDEIFAKAKQHISGKMEHIFGLTTLFEIVGEDESHSLSGDMYMLLDSASLQTILGRIEEMRSR</sequence>
<name>A0A1I4NJI1_9EURY</name>
<evidence type="ECO:0000313" key="6">
    <source>
        <dbReference type="Proteomes" id="UP000198535"/>
    </source>
</evidence>
<evidence type="ECO:0000313" key="5">
    <source>
        <dbReference type="EMBL" id="SFM15674.1"/>
    </source>
</evidence>
<evidence type="ECO:0000259" key="4">
    <source>
        <dbReference type="Pfam" id="PF13690"/>
    </source>
</evidence>
<dbReference type="Proteomes" id="UP000198535">
    <property type="component" value="Unassembled WGS sequence"/>
</dbReference>
<dbReference type="InterPro" id="IPR007597">
    <property type="entry name" value="CheC"/>
</dbReference>
<dbReference type="InterPro" id="IPR028051">
    <property type="entry name" value="CheX-like_dom"/>
</dbReference>
<dbReference type="PANTHER" id="PTHR43693:SF1">
    <property type="entry name" value="PROTEIN PHOSPHATASE CHEZ"/>
    <property type="match status" value="1"/>
</dbReference>
<dbReference type="InterPro" id="IPR050992">
    <property type="entry name" value="CheZ_family_phosphatases"/>
</dbReference>
<proteinExistence type="predicted"/>
<reference evidence="6" key="1">
    <citation type="submission" date="2016-10" db="EMBL/GenBank/DDBJ databases">
        <authorList>
            <person name="Varghese N."/>
            <person name="Submissions S."/>
        </authorList>
    </citation>
    <scope>NUCLEOTIDE SEQUENCE [LARGE SCALE GENOMIC DNA]</scope>
    <source>
        <strain evidence="6">Mob M</strain>
    </source>
</reference>
<evidence type="ECO:0000256" key="2">
    <source>
        <dbReference type="ARBA" id="ARBA00022801"/>
    </source>
</evidence>
<dbReference type="GO" id="GO:0006935">
    <property type="term" value="P:chemotaxis"/>
    <property type="evidence" value="ECO:0007669"/>
    <property type="project" value="UniProtKB-KW"/>
</dbReference>